<gene>
    <name evidence="1" type="ORF">WCN91_03235</name>
</gene>
<evidence type="ECO:0000313" key="2">
    <source>
        <dbReference type="Proteomes" id="UP001447008"/>
    </source>
</evidence>
<dbReference type="InterPro" id="IPR052565">
    <property type="entry name" value="Glutaredoxin-like_YDR286C"/>
</dbReference>
<sequence>MAKVVLYHTDGCHLCEQAQALLQQHPDIEAIELRDIIDQPQWLEAYQIRIPVLALAHNPQAELGWPFDQQAISELIKQYGPN</sequence>
<protein>
    <submittedName>
        <fullName evidence="1">Glutaredoxin family protein</fullName>
    </submittedName>
</protein>
<dbReference type="PANTHER" id="PTHR33558:SF1">
    <property type="entry name" value="GLUTAREDOXIN-LIKE PROTEIN C5ORF63 HOMOLOG"/>
    <property type="match status" value="1"/>
</dbReference>
<dbReference type="Gene3D" id="3.40.30.10">
    <property type="entry name" value="Glutaredoxin"/>
    <property type="match status" value="1"/>
</dbReference>
<dbReference type="InterPro" id="IPR036249">
    <property type="entry name" value="Thioredoxin-like_sf"/>
</dbReference>
<name>A0ABU9MT23_9GAMM</name>
<organism evidence="1 2">
    <name type="scientific">Pseudoalteromonas qingdaonensis</name>
    <dbReference type="NCBI Taxonomy" id="3131913"/>
    <lineage>
        <taxon>Bacteria</taxon>
        <taxon>Pseudomonadati</taxon>
        <taxon>Pseudomonadota</taxon>
        <taxon>Gammaproteobacteria</taxon>
        <taxon>Alteromonadales</taxon>
        <taxon>Pseudoalteromonadaceae</taxon>
        <taxon>Pseudoalteromonas</taxon>
    </lineage>
</organism>
<proteinExistence type="predicted"/>
<reference evidence="1 2" key="1">
    <citation type="submission" date="2024-03" db="EMBL/GenBank/DDBJ databases">
        <title>Pseudoalteromonas qingdaonensis sp. nov., isolated from the intestines of marine benthic organisms.</title>
        <authorList>
            <person name="Lin X."/>
            <person name="Fang S."/>
            <person name="Hu X."/>
        </authorList>
    </citation>
    <scope>NUCLEOTIDE SEQUENCE [LARGE SCALE GENOMIC DNA]</scope>
    <source>
        <strain evidence="1 2">YIC-827</strain>
    </source>
</reference>
<keyword evidence="2" id="KW-1185">Reference proteome</keyword>
<dbReference type="EMBL" id="JBCGCU010000002">
    <property type="protein sequence ID" value="MEM0514457.1"/>
    <property type="molecule type" value="Genomic_DNA"/>
</dbReference>
<comment type="caution">
    <text evidence="1">The sequence shown here is derived from an EMBL/GenBank/DDBJ whole genome shotgun (WGS) entry which is preliminary data.</text>
</comment>
<dbReference type="InterPro" id="IPR008554">
    <property type="entry name" value="Glutaredoxin-like"/>
</dbReference>
<dbReference type="Pfam" id="PF05768">
    <property type="entry name" value="Glrx-like"/>
    <property type="match status" value="1"/>
</dbReference>
<accession>A0ABU9MT23</accession>
<evidence type="ECO:0000313" key="1">
    <source>
        <dbReference type="EMBL" id="MEM0514457.1"/>
    </source>
</evidence>
<dbReference type="PANTHER" id="PTHR33558">
    <property type="entry name" value="GLUTAREDOXIN-LIKE PROTEIN C5ORF63 HOMOLOG"/>
    <property type="match status" value="1"/>
</dbReference>
<dbReference type="RefSeq" id="WP_105198887.1">
    <property type="nucleotide sequence ID" value="NZ_JBCGCU010000002.1"/>
</dbReference>
<dbReference type="Proteomes" id="UP001447008">
    <property type="component" value="Unassembled WGS sequence"/>
</dbReference>
<dbReference type="SUPFAM" id="SSF52833">
    <property type="entry name" value="Thioredoxin-like"/>
    <property type="match status" value="1"/>
</dbReference>